<feature type="non-terminal residue" evidence="1">
    <location>
        <position position="95"/>
    </location>
</feature>
<reference evidence="1" key="1">
    <citation type="submission" date="2021-06" db="EMBL/GenBank/DDBJ databases">
        <authorList>
            <person name="Kallberg Y."/>
            <person name="Tangrot J."/>
            <person name="Rosling A."/>
        </authorList>
    </citation>
    <scope>NUCLEOTIDE SEQUENCE</scope>
    <source>
        <strain evidence="1">AU212A</strain>
    </source>
</reference>
<evidence type="ECO:0000313" key="1">
    <source>
        <dbReference type="EMBL" id="CAG8722382.1"/>
    </source>
</evidence>
<name>A0ACA9PTH1_9GLOM</name>
<organism evidence="1 2">
    <name type="scientific">Scutellospora calospora</name>
    <dbReference type="NCBI Taxonomy" id="85575"/>
    <lineage>
        <taxon>Eukaryota</taxon>
        <taxon>Fungi</taxon>
        <taxon>Fungi incertae sedis</taxon>
        <taxon>Mucoromycota</taxon>
        <taxon>Glomeromycotina</taxon>
        <taxon>Glomeromycetes</taxon>
        <taxon>Diversisporales</taxon>
        <taxon>Gigasporaceae</taxon>
        <taxon>Scutellospora</taxon>
    </lineage>
</organism>
<comment type="caution">
    <text evidence="1">The sequence shown here is derived from an EMBL/GenBank/DDBJ whole genome shotgun (WGS) entry which is preliminary data.</text>
</comment>
<proteinExistence type="predicted"/>
<feature type="non-terminal residue" evidence="1">
    <location>
        <position position="1"/>
    </location>
</feature>
<dbReference type="Proteomes" id="UP000789860">
    <property type="component" value="Unassembled WGS sequence"/>
</dbReference>
<protein>
    <submittedName>
        <fullName evidence="1">8662_t:CDS:1</fullName>
    </submittedName>
</protein>
<evidence type="ECO:0000313" key="2">
    <source>
        <dbReference type="Proteomes" id="UP000789860"/>
    </source>
</evidence>
<dbReference type="EMBL" id="CAJVPM010048157">
    <property type="protein sequence ID" value="CAG8722382.1"/>
    <property type="molecule type" value="Genomic_DNA"/>
</dbReference>
<accession>A0ACA9PTH1</accession>
<keyword evidence="2" id="KW-1185">Reference proteome</keyword>
<gene>
    <name evidence="1" type="ORF">SCALOS_LOCUS11305</name>
</gene>
<sequence>ALRFLAVAILGIITAYHTFNVRNKHVRFAMCINQLLVVFKFAAILILAVMTLSKTNNDPSYINNWHGIFNYTASNVSYQRTTPEFIGAYGSAILK</sequence>